<feature type="transmembrane region" description="Helical" evidence="6">
    <location>
        <begin position="22"/>
        <end position="43"/>
    </location>
</feature>
<reference evidence="7 8" key="1">
    <citation type="submission" date="2020-02" db="EMBL/GenBank/DDBJ databases">
        <authorList>
            <person name="Dziuba M."/>
            <person name="Kuznetsov B."/>
            <person name="Mardanov A."/>
            <person name="Ravin N."/>
            <person name="Grouzdev D."/>
        </authorList>
    </citation>
    <scope>NUCLEOTIDE SEQUENCE [LARGE SCALE GENOMIC DNA]</scope>
    <source>
        <strain evidence="7 8">SpK</strain>
    </source>
</reference>
<keyword evidence="3 6" id="KW-0812">Transmembrane</keyword>
<evidence type="ECO:0000256" key="4">
    <source>
        <dbReference type="ARBA" id="ARBA00022989"/>
    </source>
</evidence>
<dbReference type="EMBL" id="JAAIYP010000002">
    <property type="protein sequence ID" value="NFV78576.1"/>
    <property type="molecule type" value="Genomic_DNA"/>
</dbReference>
<evidence type="ECO:0000256" key="5">
    <source>
        <dbReference type="ARBA" id="ARBA00023136"/>
    </source>
</evidence>
<evidence type="ECO:0000313" key="8">
    <source>
        <dbReference type="Proteomes" id="UP000480684"/>
    </source>
</evidence>
<dbReference type="GO" id="GO:0005886">
    <property type="term" value="C:plasma membrane"/>
    <property type="evidence" value="ECO:0007669"/>
    <property type="project" value="TreeGrafter"/>
</dbReference>
<proteinExistence type="inferred from homology"/>
<feature type="transmembrane region" description="Helical" evidence="6">
    <location>
        <begin position="212"/>
        <end position="234"/>
    </location>
</feature>
<feature type="transmembrane region" description="Helical" evidence="6">
    <location>
        <begin position="118"/>
        <end position="137"/>
    </location>
</feature>
<feature type="transmembrane region" description="Helical" evidence="6">
    <location>
        <begin position="93"/>
        <end position="112"/>
    </location>
</feature>
<evidence type="ECO:0000313" key="7">
    <source>
        <dbReference type="EMBL" id="NFV78576.1"/>
    </source>
</evidence>
<feature type="transmembrane region" description="Helical" evidence="6">
    <location>
        <begin position="149"/>
        <end position="167"/>
    </location>
</feature>
<organism evidence="7 8">
    <name type="scientific">Magnetospirillum aberrantis SpK</name>
    <dbReference type="NCBI Taxonomy" id="908842"/>
    <lineage>
        <taxon>Bacteria</taxon>
        <taxon>Pseudomonadati</taxon>
        <taxon>Pseudomonadota</taxon>
        <taxon>Alphaproteobacteria</taxon>
        <taxon>Rhodospirillales</taxon>
        <taxon>Rhodospirillaceae</taxon>
        <taxon>Magnetospirillum</taxon>
    </lineage>
</organism>
<feature type="transmembrane region" description="Helical" evidence="6">
    <location>
        <begin position="63"/>
        <end position="81"/>
    </location>
</feature>
<evidence type="ECO:0000256" key="3">
    <source>
        <dbReference type="ARBA" id="ARBA00022692"/>
    </source>
</evidence>
<sequence>MSPAQADAAQIDVGLRQYMLRVYNLMAGGLALTGLVALFIASNDSLLGLFFAQNARGAISPTILGWIIALAPIGLAFYMGARIRTMSVSAAQTVFWVYAGLVGITLSMYLRVYTGESVARTFFITAAAFAGLSLYGYTTKRDLSAFGRFLVMGLIGLLIAMVVNVFLASSMMAFVISAAGVLIFAGLTAYDTQKIKEMYWEADGADVAAKKAIMGALTLYLDFINLFIFLLQFLGVRRGE</sequence>
<evidence type="ECO:0000256" key="1">
    <source>
        <dbReference type="ARBA" id="ARBA00004141"/>
    </source>
</evidence>
<dbReference type="RefSeq" id="WP_163673635.1">
    <property type="nucleotide sequence ID" value="NZ_JAAIYP010000002.1"/>
</dbReference>
<feature type="transmembrane region" description="Helical" evidence="6">
    <location>
        <begin position="173"/>
        <end position="191"/>
    </location>
</feature>
<dbReference type="CDD" id="cd10432">
    <property type="entry name" value="BI-1-like_bacterial"/>
    <property type="match status" value="1"/>
</dbReference>
<name>A0A7C9QSQ3_9PROT</name>
<gene>
    <name evidence="7" type="ORF">G4223_00400</name>
</gene>
<evidence type="ECO:0000256" key="6">
    <source>
        <dbReference type="RuleBase" id="RU004379"/>
    </source>
</evidence>
<comment type="similarity">
    <text evidence="2 6">Belongs to the BI1 family.</text>
</comment>
<dbReference type="InterPro" id="IPR006214">
    <property type="entry name" value="Bax_inhibitor_1-related"/>
</dbReference>
<protein>
    <submittedName>
        <fullName evidence="7">Bax inhibitor-1/YccA family protein</fullName>
    </submittedName>
</protein>
<dbReference type="AlphaFoldDB" id="A0A7C9QSQ3"/>
<accession>A0A7C9QSQ3</accession>
<keyword evidence="8" id="KW-1185">Reference proteome</keyword>
<dbReference type="PANTHER" id="PTHR23291">
    <property type="entry name" value="BAX INHIBITOR-RELATED"/>
    <property type="match status" value="1"/>
</dbReference>
<comment type="subcellular location">
    <subcellularLocation>
        <location evidence="1">Membrane</location>
        <topology evidence="1">Multi-pass membrane protein</topology>
    </subcellularLocation>
</comment>
<keyword evidence="4 6" id="KW-1133">Transmembrane helix</keyword>
<evidence type="ECO:0000256" key="2">
    <source>
        <dbReference type="ARBA" id="ARBA00010350"/>
    </source>
</evidence>
<dbReference type="Pfam" id="PF01027">
    <property type="entry name" value="Bax1-I"/>
    <property type="match status" value="1"/>
</dbReference>
<comment type="caution">
    <text evidence="7">The sequence shown here is derived from an EMBL/GenBank/DDBJ whole genome shotgun (WGS) entry which is preliminary data.</text>
</comment>
<dbReference type="Proteomes" id="UP000480684">
    <property type="component" value="Unassembled WGS sequence"/>
</dbReference>
<keyword evidence="5 6" id="KW-0472">Membrane</keyword>
<dbReference type="PANTHER" id="PTHR23291:SF50">
    <property type="entry name" value="PROTEIN LIFEGUARD 4"/>
    <property type="match status" value="1"/>
</dbReference>